<name>A0A7T2W231_DELAC</name>
<organism evidence="1 2">
    <name type="scientific">Delftia acidovorans</name>
    <name type="common">Pseudomonas acidovorans</name>
    <name type="synonym">Comamonas acidovorans</name>
    <dbReference type="NCBI Taxonomy" id="80866"/>
    <lineage>
        <taxon>Bacteria</taxon>
        <taxon>Pseudomonadati</taxon>
        <taxon>Pseudomonadota</taxon>
        <taxon>Betaproteobacteria</taxon>
        <taxon>Burkholderiales</taxon>
        <taxon>Comamonadaceae</taxon>
        <taxon>Delftia</taxon>
    </lineage>
</organism>
<accession>A0A7T2W231</accession>
<evidence type="ECO:0000313" key="2">
    <source>
        <dbReference type="Proteomes" id="UP000594778"/>
    </source>
</evidence>
<dbReference type="AlphaFoldDB" id="A0A7T2W231"/>
<protein>
    <submittedName>
        <fullName evidence="1">DUF3077 domain-containing protein</fullName>
    </submittedName>
</protein>
<dbReference type="InterPro" id="IPR021427">
    <property type="entry name" value="DUF3077"/>
</dbReference>
<dbReference type="RefSeq" id="WP_197957207.1">
    <property type="nucleotide sequence ID" value="NZ_CP065668.1"/>
</dbReference>
<reference evidence="1 2" key="1">
    <citation type="submission" date="2020-12" db="EMBL/GenBank/DDBJ databases">
        <title>FDA dAtabase for Regulatory Grade micrObial Sequences (FDA-ARGOS): Supporting development and validation of Infectious Disease Dx tests.</title>
        <authorList>
            <person name="Sproer C."/>
            <person name="Gronow S."/>
            <person name="Severitt S."/>
            <person name="Schroder I."/>
            <person name="Tallon L."/>
            <person name="Sadzewicz L."/>
            <person name="Zhao X."/>
            <person name="Boylan J."/>
            <person name="Ott S."/>
            <person name="Bowen H."/>
            <person name="Vavikolanu K."/>
            <person name="Mehta A."/>
            <person name="Aluvathingal J."/>
            <person name="Nadendla S."/>
            <person name="Lowell S."/>
            <person name="Myers T."/>
            <person name="Yan Y."/>
            <person name="Sichtig H."/>
        </authorList>
    </citation>
    <scope>NUCLEOTIDE SEQUENCE [LARGE SCALE GENOMIC DNA]</scope>
    <source>
        <strain evidence="1 2">FDAARGOS_909</strain>
    </source>
</reference>
<dbReference type="EMBL" id="CP065668">
    <property type="protein sequence ID" value="QPS10918.1"/>
    <property type="molecule type" value="Genomic_DNA"/>
</dbReference>
<proteinExistence type="predicted"/>
<evidence type="ECO:0000313" key="1">
    <source>
        <dbReference type="EMBL" id="QPS10918.1"/>
    </source>
</evidence>
<gene>
    <name evidence="1" type="ORF">I6G66_13395</name>
</gene>
<dbReference type="Proteomes" id="UP000594778">
    <property type="component" value="Chromosome"/>
</dbReference>
<sequence>MSAMQIRLGALDGCQLSVNPDTSARDVLEQASCYLAAAKDLLRGMAIDSPDDSLWGVFQLLEIGKSMLDAATATPELDPKTEG</sequence>
<dbReference type="Pfam" id="PF11275">
    <property type="entry name" value="DUF3077"/>
    <property type="match status" value="1"/>
</dbReference>